<reference evidence="3 4" key="1">
    <citation type="journal article" date="2012" name="Science">
        <title>The Paleozoic origin of enzymatic lignin decomposition reconstructed from 31 fungal genomes.</title>
        <authorList>
            <person name="Floudas D."/>
            <person name="Binder M."/>
            <person name="Riley R."/>
            <person name="Barry K."/>
            <person name="Blanchette R.A."/>
            <person name="Henrissat B."/>
            <person name="Martinez A.T."/>
            <person name="Otillar R."/>
            <person name="Spatafora J.W."/>
            <person name="Yadav J.S."/>
            <person name="Aerts A."/>
            <person name="Benoit I."/>
            <person name="Boyd A."/>
            <person name="Carlson A."/>
            <person name="Copeland A."/>
            <person name="Coutinho P.M."/>
            <person name="de Vries R.P."/>
            <person name="Ferreira P."/>
            <person name="Findley K."/>
            <person name="Foster B."/>
            <person name="Gaskell J."/>
            <person name="Glotzer D."/>
            <person name="Gorecki P."/>
            <person name="Heitman J."/>
            <person name="Hesse C."/>
            <person name="Hori C."/>
            <person name="Igarashi K."/>
            <person name="Jurgens J.A."/>
            <person name="Kallen N."/>
            <person name="Kersten P."/>
            <person name="Kohler A."/>
            <person name="Kuees U."/>
            <person name="Kumar T.K.A."/>
            <person name="Kuo A."/>
            <person name="LaButti K."/>
            <person name="Larrondo L.F."/>
            <person name="Lindquist E."/>
            <person name="Ling A."/>
            <person name="Lombard V."/>
            <person name="Lucas S."/>
            <person name="Lundell T."/>
            <person name="Martin R."/>
            <person name="McLaughlin D.J."/>
            <person name="Morgenstern I."/>
            <person name="Morin E."/>
            <person name="Murat C."/>
            <person name="Nagy L.G."/>
            <person name="Nolan M."/>
            <person name="Ohm R.A."/>
            <person name="Patyshakuliyeva A."/>
            <person name="Rokas A."/>
            <person name="Ruiz-Duenas F.J."/>
            <person name="Sabat G."/>
            <person name="Salamov A."/>
            <person name="Samejima M."/>
            <person name="Schmutz J."/>
            <person name="Slot J.C."/>
            <person name="St John F."/>
            <person name="Stenlid J."/>
            <person name="Sun H."/>
            <person name="Sun S."/>
            <person name="Syed K."/>
            <person name="Tsang A."/>
            <person name="Wiebenga A."/>
            <person name="Young D."/>
            <person name="Pisabarro A."/>
            <person name="Eastwood D.C."/>
            <person name="Martin F."/>
            <person name="Cullen D."/>
            <person name="Grigoriev I.V."/>
            <person name="Hibbett D.S."/>
        </authorList>
    </citation>
    <scope>NUCLEOTIDE SEQUENCE</scope>
    <source>
        <strain evidence="4">FP-58527</strain>
    </source>
</reference>
<dbReference type="InterPro" id="IPR036047">
    <property type="entry name" value="F-box-like_dom_sf"/>
</dbReference>
<dbReference type="OrthoDB" id="2322499at2759"/>
<feature type="non-terminal residue" evidence="3">
    <location>
        <position position="259"/>
    </location>
</feature>
<dbReference type="PROSITE" id="PS50181">
    <property type="entry name" value="FBOX"/>
    <property type="match status" value="1"/>
</dbReference>
<keyword evidence="4" id="KW-1185">Reference proteome</keyword>
<dbReference type="Proteomes" id="UP000015241">
    <property type="component" value="Unassembled WGS sequence"/>
</dbReference>
<dbReference type="SMART" id="SM00256">
    <property type="entry name" value="FBOX"/>
    <property type="match status" value="1"/>
</dbReference>
<organism evidence="3 4">
    <name type="scientific">Fomitopsis schrenkii</name>
    <name type="common">Brown rot fungus</name>
    <dbReference type="NCBI Taxonomy" id="2126942"/>
    <lineage>
        <taxon>Eukaryota</taxon>
        <taxon>Fungi</taxon>
        <taxon>Dikarya</taxon>
        <taxon>Basidiomycota</taxon>
        <taxon>Agaricomycotina</taxon>
        <taxon>Agaricomycetes</taxon>
        <taxon>Polyporales</taxon>
        <taxon>Fomitopsis</taxon>
    </lineage>
</organism>
<evidence type="ECO:0000313" key="4">
    <source>
        <dbReference type="Proteomes" id="UP000015241"/>
    </source>
</evidence>
<name>S8ET34_FOMSC</name>
<accession>S8ET34</accession>
<feature type="domain" description="F-box" evidence="2">
    <location>
        <begin position="44"/>
        <end position="93"/>
    </location>
</feature>
<dbReference type="AlphaFoldDB" id="S8ET34"/>
<dbReference type="SUPFAM" id="SSF81383">
    <property type="entry name" value="F-box domain"/>
    <property type="match status" value="1"/>
</dbReference>
<dbReference type="InterPro" id="IPR001810">
    <property type="entry name" value="F-box_dom"/>
</dbReference>
<gene>
    <name evidence="3" type="ORF">FOMPIDRAFT_1063688</name>
</gene>
<evidence type="ECO:0000259" key="2">
    <source>
        <dbReference type="PROSITE" id="PS50181"/>
    </source>
</evidence>
<evidence type="ECO:0000256" key="1">
    <source>
        <dbReference type="SAM" id="MobiDB-lite"/>
    </source>
</evidence>
<dbReference type="Pfam" id="PF00646">
    <property type="entry name" value="F-box"/>
    <property type="match status" value="1"/>
</dbReference>
<feature type="region of interest" description="Disordered" evidence="1">
    <location>
        <begin position="1"/>
        <end position="35"/>
    </location>
</feature>
<proteinExistence type="predicted"/>
<dbReference type="HOGENOM" id="CLU_010790_0_2_1"/>
<sequence>MSPNKRARVARKARVGSARGQEAKTETTGTSTRVKPLRRRAKRLEEVLDMPLDILAEIFSHLFPQDLINLARTTKAFRTLLMHRGSAHFWRASRRLAGLPDLPQHLSEPAYASLVYSNHCHNCFKQNVKSSVIWHFAVRYCRACKDTLTVKATKSDPDLEFVFANVGSLSRSVLNVAPVKLIGGVLKVIGFYHRPQLIEIRMQWEKLHANDEEWRAYVKQQQNKAEAIQNHATVCRLWAEARAAARSEEIKETVQRRLT</sequence>
<protein>
    <recommendedName>
        <fullName evidence="2">F-box domain-containing protein</fullName>
    </recommendedName>
</protein>
<dbReference type="CDD" id="cd09917">
    <property type="entry name" value="F-box_SF"/>
    <property type="match status" value="1"/>
</dbReference>
<dbReference type="InParanoid" id="S8ET34"/>
<evidence type="ECO:0000313" key="3">
    <source>
        <dbReference type="EMBL" id="EPS92890.1"/>
    </source>
</evidence>
<dbReference type="EMBL" id="KE504323">
    <property type="protein sequence ID" value="EPS92890.1"/>
    <property type="molecule type" value="Genomic_DNA"/>
</dbReference>
<feature type="compositionally biased region" description="Basic residues" evidence="1">
    <location>
        <begin position="1"/>
        <end position="14"/>
    </location>
</feature>